<dbReference type="Proteomes" id="UP000244773">
    <property type="component" value="Segment"/>
</dbReference>
<accession>A0A2P0VP93</accession>
<evidence type="ECO:0000313" key="2">
    <source>
        <dbReference type="Proteomes" id="UP000244773"/>
    </source>
</evidence>
<organism evidence="1">
    <name type="scientific">Tetraselmis virus 1</name>
    <dbReference type="NCBI Taxonomy" id="2060617"/>
    <lineage>
        <taxon>Viruses</taxon>
        <taxon>Varidnaviria</taxon>
        <taxon>Bamfordvirae</taxon>
        <taxon>Nucleocytoviricota</taxon>
        <taxon>Megaviricetes</taxon>
        <taxon>Imitervirales</taxon>
        <taxon>Allomimiviridae</taxon>
        <taxon>Oceanusvirus</taxon>
        <taxon>Oceanusvirus kaneohense</taxon>
    </lineage>
</organism>
<sequence>MFAMKGIPVFNFSINSTITDPIAKTKFEDLDKPNLFFDISPWEYAEWVSSQVFSLDEIKNEGLIDFIAENLSH</sequence>
<name>A0A2P0VP93_9VIRU</name>
<keyword evidence="2" id="KW-1185">Reference proteome</keyword>
<evidence type="ECO:0000313" key="1">
    <source>
        <dbReference type="EMBL" id="AUF82717.1"/>
    </source>
</evidence>
<gene>
    <name evidence="1" type="ORF">TetV_635</name>
</gene>
<dbReference type="EMBL" id="KY322437">
    <property type="protein sequence ID" value="AUF82717.1"/>
    <property type="molecule type" value="Genomic_DNA"/>
</dbReference>
<proteinExistence type="predicted"/>
<protein>
    <submittedName>
        <fullName evidence="1">Uncharacterized protein</fullName>
    </submittedName>
</protein>
<reference evidence="1" key="1">
    <citation type="journal article" date="2018" name="Virology">
        <title>A giant virus infecting green algae encodes key fermentation genes.</title>
        <authorList>
            <person name="Schvarcz C.R."/>
            <person name="Steward G.F."/>
        </authorList>
    </citation>
    <scope>NUCLEOTIDE SEQUENCE [LARGE SCALE GENOMIC DNA]</scope>
</reference>